<evidence type="ECO:0000256" key="4">
    <source>
        <dbReference type="ARBA" id="ARBA00039765"/>
    </source>
</evidence>
<name>A0A2C9JTT9_BIOGL</name>
<dbReference type="GO" id="GO:0090141">
    <property type="term" value="P:positive regulation of mitochondrial fission"/>
    <property type="evidence" value="ECO:0007669"/>
    <property type="project" value="TreeGrafter"/>
</dbReference>
<proteinExistence type="inferred from homology"/>
<keyword evidence="8" id="KW-1185">Reference proteome</keyword>
<sequence>MESKRFSRRWHILSNIAKKSLKVGAAVVVGVVVYQRWKYNDKVLYASWTTNYEPSVKWDFNWDRREPSSLLPPPKGKTDSELADYKKQLENSTPTASRHLLLIRHGQYFDNAAVDKDRFLTALGRAQAEVTGMRLKDLDLPYTVLISSTMTRAIETAKLIHKHLPELEYKQDEILREGAPIPPEPPLGSWRPEQKQFFQDGARIESAFRKYFYRADPSQKEDTYEVIVCHANVIRYFVCRALQFPGEAWLRLCVANCSMSLITIQPDGLVVLEMMGDHGHIEPEHITFH</sequence>
<dbReference type="EnsemblMetazoa" id="BGLB007976-RC">
    <property type="protein sequence ID" value="BGLB007976-PC"/>
    <property type="gene ID" value="BGLB007976"/>
</dbReference>
<evidence type="ECO:0000313" key="6">
    <source>
        <dbReference type="EnsemblMetazoa" id="BGLB007976-PC"/>
    </source>
</evidence>
<dbReference type="OMA" id="QLPLFAW"/>
<dbReference type="Gene3D" id="3.40.50.1240">
    <property type="entry name" value="Phosphoglycerate mutase-like"/>
    <property type="match status" value="1"/>
</dbReference>
<dbReference type="Proteomes" id="UP000076420">
    <property type="component" value="Unassembled WGS sequence"/>
</dbReference>
<comment type="similarity">
    <text evidence="1">Belongs to the phosphoglycerate mutase family. BPG-dependent PGAM subfamily.</text>
</comment>
<keyword evidence="3" id="KW-0378">Hydrolase</keyword>
<dbReference type="EC" id="3.1.3.16" evidence="2"/>
<evidence type="ECO:0000256" key="3">
    <source>
        <dbReference type="ARBA" id="ARBA00022801"/>
    </source>
</evidence>
<dbReference type="InterPro" id="IPR013078">
    <property type="entry name" value="His_Pase_superF_clade-1"/>
</dbReference>
<dbReference type="SMART" id="SM00855">
    <property type="entry name" value="PGAM"/>
    <property type="match status" value="1"/>
</dbReference>
<evidence type="ECO:0000313" key="8">
    <source>
        <dbReference type="Proteomes" id="UP001165740"/>
    </source>
</evidence>
<dbReference type="Proteomes" id="UP001165740">
    <property type="component" value="Chromosome 12"/>
</dbReference>
<dbReference type="VEuPathDB" id="VectorBase:BGLB007976"/>
<reference evidence="9" key="2">
    <citation type="submission" date="2025-04" db="UniProtKB">
        <authorList>
            <consortium name="RefSeq"/>
        </authorList>
    </citation>
    <scope>IDENTIFICATION</scope>
</reference>
<evidence type="ECO:0000256" key="1">
    <source>
        <dbReference type="ARBA" id="ARBA00006717"/>
    </source>
</evidence>
<dbReference type="CDD" id="cd07067">
    <property type="entry name" value="HP_PGM_like"/>
    <property type="match status" value="1"/>
</dbReference>
<evidence type="ECO:0000313" key="7">
    <source>
        <dbReference type="Proteomes" id="UP000076420"/>
    </source>
</evidence>
<dbReference type="PANTHER" id="PTHR20935">
    <property type="entry name" value="PHOSPHOGLYCERATE MUTASE-RELATED"/>
    <property type="match status" value="1"/>
</dbReference>
<reference evidence="6" key="1">
    <citation type="submission" date="2020-05" db="UniProtKB">
        <authorList>
            <consortium name="EnsemblMetazoa"/>
        </authorList>
    </citation>
    <scope>IDENTIFICATION</scope>
    <source>
        <strain evidence="6">BB02</strain>
    </source>
</reference>
<dbReference type="InterPro" id="IPR029033">
    <property type="entry name" value="His_PPase_superfam"/>
</dbReference>
<dbReference type="Pfam" id="PF00300">
    <property type="entry name" value="His_Phos_1"/>
    <property type="match status" value="2"/>
</dbReference>
<organism evidence="6 7">
    <name type="scientific">Biomphalaria glabrata</name>
    <name type="common">Bloodfluke planorb</name>
    <name type="synonym">Freshwater snail</name>
    <dbReference type="NCBI Taxonomy" id="6526"/>
    <lineage>
        <taxon>Eukaryota</taxon>
        <taxon>Metazoa</taxon>
        <taxon>Spiralia</taxon>
        <taxon>Lophotrochozoa</taxon>
        <taxon>Mollusca</taxon>
        <taxon>Gastropoda</taxon>
        <taxon>Heterobranchia</taxon>
        <taxon>Euthyneura</taxon>
        <taxon>Panpulmonata</taxon>
        <taxon>Hygrophila</taxon>
        <taxon>Lymnaeoidea</taxon>
        <taxon>Planorbidae</taxon>
        <taxon>Biomphalaria</taxon>
    </lineage>
</organism>
<dbReference type="GO" id="GO:0004722">
    <property type="term" value="F:protein serine/threonine phosphatase activity"/>
    <property type="evidence" value="ECO:0007669"/>
    <property type="project" value="UniProtKB-EC"/>
</dbReference>
<evidence type="ECO:0000313" key="9">
    <source>
        <dbReference type="RefSeq" id="XP_055861346.1"/>
    </source>
</evidence>
<protein>
    <recommendedName>
        <fullName evidence="4">Serine/threonine-protein phosphatase PGAM5, mitochondrial</fullName>
        <ecNumber evidence="2">3.1.3.16</ecNumber>
    </recommendedName>
    <alternativeName>
        <fullName evidence="5">Serine/threonine-protein phosphatase Pgam5, mitochondrial</fullName>
    </alternativeName>
</protein>
<dbReference type="AlphaFoldDB" id="A0A2C9JTT9"/>
<dbReference type="GO" id="GO:0005739">
    <property type="term" value="C:mitochondrion"/>
    <property type="evidence" value="ECO:0007669"/>
    <property type="project" value="TreeGrafter"/>
</dbReference>
<dbReference type="PANTHER" id="PTHR20935:SF0">
    <property type="entry name" value="SERINE_THREONINE-PROTEIN PHOSPHATASE PGAM5, MITOCHONDRIAL"/>
    <property type="match status" value="1"/>
</dbReference>
<dbReference type="InterPro" id="IPR051021">
    <property type="entry name" value="Mito_Ser/Thr_phosphatase"/>
</dbReference>
<gene>
    <name evidence="6" type="primary">106067983</name>
    <name evidence="9" type="synonym">LOC106067983</name>
</gene>
<evidence type="ECO:0000256" key="5">
    <source>
        <dbReference type="ARBA" id="ARBA00040722"/>
    </source>
</evidence>
<dbReference type="RefSeq" id="XP_055861346.1">
    <property type="nucleotide sequence ID" value="XM_056005371.1"/>
</dbReference>
<accession>A0A2C9JTT9</accession>
<dbReference type="OrthoDB" id="2118094at2759"/>
<evidence type="ECO:0000256" key="2">
    <source>
        <dbReference type="ARBA" id="ARBA00013081"/>
    </source>
</evidence>
<dbReference type="VEuPathDB" id="VectorBase:BGLAX_049054"/>
<dbReference type="SUPFAM" id="SSF53254">
    <property type="entry name" value="Phosphoglycerate mutase-like"/>
    <property type="match status" value="1"/>
</dbReference>